<sequence>MAFALQNSTIEEQRSVIRFLTAEGRESVGDDQRPGLANTSDLIDKVDDLVRSDRRVTLRILALKVDVSYGTVWTIVDRMRFWKVCAAWVPKQLTDQQKKLRMGLALQHLFWYQEDLAFRKRIVTEMLSLTFVSGGSILINKARGKEADMINEISLTGICYKKTGSLFSILTNSR</sequence>
<evidence type="ECO:0000313" key="2">
    <source>
        <dbReference type="Proteomes" id="UP000886998"/>
    </source>
</evidence>
<evidence type="ECO:0008006" key="3">
    <source>
        <dbReference type="Google" id="ProtNLM"/>
    </source>
</evidence>
<reference evidence="1" key="1">
    <citation type="submission" date="2020-08" db="EMBL/GenBank/DDBJ databases">
        <title>Multicomponent nature underlies the extraordinary mechanical properties of spider dragline silk.</title>
        <authorList>
            <person name="Kono N."/>
            <person name="Nakamura H."/>
            <person name="Mori M."/>
            <person name="Yoshida Y."/>
            <person name="Ohtoshi R."/>
            <person name="Malay A.D."/>
            <person name="Moran D.A.P."/>
            <person name="Tomita M."/>
            <person name="Numata K."/>
            <person name="Arakawa K."/>
        </authorList>
    </citation>
    <scope>NUCLEOTIDE SEQUENCE</scope>
</reference>
<proteinExistence type="predicted"/>
<dbReference type="AlphaFoldDB" id="A0A8X6I583"/>
<dbReference type="PANTHER" id="PTHR46060:SF1">
    <property type="entry name" value="MARINER MOS1 TRANSPOSASE-LIKE PROTEIN"/>
    <property type="match status" value="1"/>
</dbReference>
<protein>
    <recommendedName>
        <fullName evidence="3">Transposase</fullName>
    </recommendedName>
</protein>
<dbReference type="EMBL" id="BMAV01024262">
    <property type="protein sequence ID" value="GFS31671.1"/>
    <property type="molecule type" value="Genomic_DNA"/>
</dbReference>
<accession>A0A8X6I583</accession>
<name>A0A8X6I583_9ARAC</name>
<comment type="caution">
    <text evidence="1">The sequence shown here is derived from an EMBL/GenBank/DDBJ whole genome shotgun (WGS) entry which is preliminary data.</text>
</comment>
<dbReference type="PANTHER" id="PTHR46060">
    <property type="entry name" value="MARINER MOS1 TRANSPOSASE-LIKE PROTEIN"/>
    <property type="match status" value="1"/>
</dbReference>
<dbReference type="Proteomes" id="UP000886998">
    <property type="component" value="Unassembled WGS sequence"/>
</dbReference>
<dbReference type="InterPro" id="IPR052709">
    <property type="entry name" value="Transposase-MT_Hybrid"/>
</dbReference>
<keyword evidence="2" id="KW-1185">Reference proteome</keyword>
<evidence type="ECO:0000313" key="1">
    <source>
        <dbReference type="EMBL" id="GFS31671.1"/>
    </source>
</evidence>
<gene>
    <name evidence="1" type="ORF">TNIN_449671</name>
</gene>
<organism evidence="1 2">
    <name type="scientific">Trichonephila inaurata madagascariensis</name>
    <dbReference type="NCBI Taxonomy" id="2747483"/>
    <lineage>
        <taxon>Eukaryota</taxon>
        <taxon>Metazoa</taxon>
        <taxon>Ecdysozoa</taxon>
        <taxon>Arthropoda</taxon>
        <taxon>Chelicerata</taxon>
        <taxon>Arachnida</taxon>
        <taxon>Araneae</taxon>
        <taxon>Araneomorphae</taxon>
        <taxon>Entelegynae</taxon>
        <taxon>Araneoidea</taxon>
        <taxon>Nephilidae</taxon>
        <taxon>Trichonephila</taxon>
        <taxon>Trichonephila inaurata</taxon>
    </lineage>
</organism>